<name>A0A0G4JPC7_9GAMM</name>
<feature type="chain" id="PRO_5005194235" evidence="1">
    <location>
        <begin position="25"/>
        <end position="179"/>
    </location>
</feature>
<dbReference type="GO" id="GO:0043709">
    <property type="term" value="P:cell adhesion involved in single-species biofilm formation"/>
    <property type="evidence" value="ECO:0007669"/>
    <property type="project" value="TreeGrafter"/>
</dbReference>
<dbReference type="InterPro" id="IPR008966">
    <property type="entry name" value="Adhesion_dom_sf"/>
</dbReference>
<dbReference type="PANTHER" id="PTHR33420:SF26">
    <property type="entry name" value="FIMBRIAL SUBUNIT"/>
    <property type="match status" value="1"/>
</dbReference>
<dbReference type="EMBL" id="CGIG01000001">
    <property type="protein sequence ID" value="CPR13753.1"/>
    <property type="molecule type" value="Genomic_DNA"/>
</dbReference>
<accession>A0A0G4JPC7</accession>
<dbReference type="OrthoDB" id="6522787at2"/>
<dbReference type="Gene3D" id="2.60.40.1090">
    <property type="entry name" value="Fimbrial-type adhesion domain"/>
    <property type="match status" value="1"/>
</dbReference>
<dbReference type="PROSITE" id="PS51257">
    <property type="entry name" value="PROKAR_LIPOPROTEIN"/>
    <property type="match status" value="1"/>
</dbReference>
<dbReference type="InterPro" id="IPR000259">
    <property type="entry name" value="Adhesion_dom_fimbrial"/>
</dbReference>
<keyword evidence="1" id="KW-0732">Signal</keyword>
<keyword evidence="4" id="KW-1185">Reference proteome</keyword>
<dbReference type="AlphaFoldDB" id="A0A0G4JPC7"/>
<evidence type="ECO:0000259" key="2">
    <source>
        <dbReference type="Pfam" id="PF00419"/>
    </source>
</evidence>
<protein>
    <submittedName>
        <fullName evidence="3">PapA</fullName>
    </submittedName>
</protein>
<sequence>MKLSKIALATIVAASCVMSTGVHAYDNHNGVVTFKGNIVNTPCSVSQDDLKQSVEFGDISKVVLENGGTSDVKSFDITLKDCAIETSNTANVTFSGGTVTGSNNKMLALNGSATGAGIVVKYSGEAIAFDGAIAAVSDYNLANGDNTFSFSSYVEKAANATGVTTGTFESTANFVISYQ</sequence>
<dbReference type="RefSeq" id="WP_048635687.1">
    <property type="nucleotide sequence ID" value="NZ_CGIG01000001.1"/>
</dbReference>
<reference evidence="4" key="1">
    <citation type="submission" date="2015-01" db="EMBL/GenBank/DDBJ databases">
        <authorList>
            <person name="Paterson Steve"/>
        </authorList>
    </citation>
    <scope>NUCLEOTIDE SEQUENCE [LARGE SCALE GENOMIC DNA]</scope>
    <source>
        <strain evidence="4">OBR1</strain>
    </source>
</reference>
<dbReference type="Proteomes" id="UP000044377">
    <property type="component" value="Unassembled WGS sequence"/>
</dbReference>
<gene>
    <name evidence="3" type="ORF">BN1221_00157c</name>
</gene>
<organism evidence="3 4">
    <name type="scientific">Brenneria goodwinii</name>
    <dbReference type="NCBI Taxonomy" id="1109412"/>
    <lineage>
        <taxon>Bacteria</taxon>
        <taxon>Pseudomonadati</taxon>
        <taxon>Pseudomonadota</taxon>
        <taxon>Gammaproteobacteria</taxon>
        <taxon>Enterobacterales</taxon>
        <taxon>Pectobacteriaceae</taxon>
        <taxon>Brenneria</taxon>
    </lineage>
</organism>
<dbReference type="PANTHER" id="PTHR33420">
    <property type="entry name" value="FIMBRIAL SUBUNIT ELFA-RELATED"/>
    <property type="match status" value="1"/>
</dbReference>
<dbReference type="STRING" id="1109412.BN1221_00157c"/>
<dbReference type="InterPro" id="IPR050263">
    <property type="entry name" value="Bact_Fimbrial_Adh_Pro"/>
</dbReference>
<evidence type="ECO:0000256" key="1">
    <source>
        <dbReference type="SAM" id="SignalP"/>
    </source>
</evidence>
<evidence type="ECO:0000313" key="3">
    <source>
        <dbReference type="EMBL" id="CPR13753.1"/>
    </source>
</evidence>
<dbReference type="Pfam" id="PF00419">
    <property type="entry name" value="Fimbrial"/>
    <property type="match status" value="1"/>
</dbReference>
<evidence type="ECO:0000313" key="4">
    <source>
        <dbReference type="Proteomes" id="UP000044377"/>
    </source>
</evidence>
<proteinExistence type="predicted"/>
<feature type="signal peptide" evidence="1">
    <location>
        <begin position="1"/>
        <end position="24"/>
    </location>
</feature>
<dbReference type="SUPFAM" id="SSF49401">
    <property type="entry name" value="Bacterial adhesins"/>
    <property type="match status" value="1"/>
</dbReference>
<dbReference type="InterPro" id="IPR036937">
    <property type="entry name" value="Adhesion_dom_fimbrial_sf"/>
</dbReference>
<dbReference type="GO" id="GO:0009289">
    <property type="term" value="C:pilus"/>
    <property type="evidence" value="ECO:0007669"/>
    <property type="project" value="InterPro"/>
</dbReference>
<feature type="domain" description="Fimbrial-type adhesion" evidence="2">
    <location>
        <begin position="33"/>
        <end position="179"/>
    </location>
</feature>